<dbReference type="Proteomes" id="UP000886808">
    <property type="component" value="Unassembled WGS sequence"/>
</dbReference>
<dbReference type="AlphaFoldDB" id="A0A9D1PGB9"/>
<dbReference type="Gene3D" id="3.40.640.10">
    <property type="entry name" value="Type I PLP-dependent aspartate aminotransferase-like (Major domain)"/>
    <property type="match status" value="1"/>
</dbReference>
<reference evidence="2" key="2">
    <citation type="submission" date="2021-04" db="EMBL/GenBank/DDBJ databases">
        <authorList>
            <person name="Gilroy R."/>
        </authorList>
    </citation>
    <scope>NUCLEOTIDE SEQUENCE</scope>
    <source>
        <strain evidence="2">CHK193-4272</strain>
    </source>
</reference>
<organism evidence="2 3">
    <name type="scientific">Candidatus Butyricicoccus avistercoris</name>
    <dbReference type="NCBI Taxonomy" id="2838518"/>
    <lineage>
        <taxon>Bacteria</taxon>
        <taxon>Bacillati</taxon>
        <taxon>Bacillota</taxon>
        <taxon>Clostridia</taxon>
        <taxon>Eubacteriales</taxon>
        <taxon>Butyricicoccaceae</taxon>
        <taxon>Butyricicoccus</taxon>
    </lineage>
</organism>
<evidence type="ECO:0000313" key="3">
    <source>
        <dbReference type="Proteomes" id="UP000886808"/>
    </source>
</evidence>
<keyword evidence="2" id="KW-0032">Aminotransferase</keyword>
<dbReference type="GO" id="GO:0008483">
    <property type="term" value="F:transaminase activity"/>
    <property type="evidence" value="ECO:0007669"/>
    <property type="project" value="UniProtKB-KW"/>
</dbReference>
<name>A0A9D1PGB9_9FIRM</name>
<dbReference type="PANTHER" id="PTHR43586">
    <property type="entry name" value="CYSTEINE DESULFURASE"/>
    <property type="match status" value="1"/>
</dbReference>
<dbReference type="InterPro" id="IPR015424">
    <property type="entry name" value="PyrdxlP-dep_Trfase"/>
</dbReference>
<sequence>MIYLDNAATTLIRPPKVIKAANKAILNAAGYGRSGHKAAVYAGEIVYTCRERVKRLFNIKSPEQVIFTLNATHALNQAIYSFAPKAKKIAITGYEHNSIVRPLYARNIDYYIIESELFNEKSMLDGVQKALDNGCDLFIINHISNVFGQIAPIEQIDKMLYDANASMIIDASQSAGKRKIDLSKLKSVKALCTAGHKGLLGLTGTGILVVCTDEILDPLMQGGTGSLSNDLNQPYMLPDRLESGTPNIVGIASLSEGINYILSLDYEENLKHEQDLLKKTVKELSQISDIEIFSKNKNQAGVLSFRHKKIPCEKIAESLAENDICVRAGLHCAPLAHKSAGTLETGTVRLSFGFNTKMSDINQFALKLKKI</sequence>
<gene>
    <name evidence="2" type="ORF">H9746_01935</name>
</gene>
<dbReference type="InterPro" id="IPR015421">
    <property type="entry name" value="PyrdxlP-dep_Trfase_major"/>
</dbReference>
<dbReference type="EMBL" id="DXIE01000015">
    <property type="protein sequence ID" value="HIV61596.1"/>
    <property type="molecule type" value="Genomic_DNA"/>
</dbReference>
<evidence type="ECO:0000259" key="1">
    <source>
        <dbReference type="Pfam" id="PF00266"/>
    </source>
</evidence>
<dbReference type="PANTHER" id="PTHR43586:SF4">
    <property type="entry name" value="ISOPENICILLIN N EPIMERASE"/>
    <property type="match status" value="1"/>
</dbReference>
<evidence type="ECO:0000313" key="2">
    <source>
        <dbReference type="EMBL" id="HIV61596.1"/>
    </source>
</evidence>
<protein>
    <submittedName>
        <fullName evidence="2">Aminotransferase class V-fold PLP-dependent enzyme</fullName>
    </submittedName>
</protein>
<keyword evidence="2" id="KW-0808">Transferase</keyword>
<dbReference type="InterPro" id="IPR015422">
    <property type="entry name" value="PyrdxlP-dep_Trfase_small"/>
</dbReference>
<comment type="caution">
    <text evidence="2">The sequence shown here is derived from an EMBL/GenBank/DDBJ whole genome shotgun (WGS) entry which is preliminary data.</text>
</comment>
<dbReference type="InterPro" id="IPR000192">
    <property type="entry name" value="Aminotrans_V_dom"/>
</dbReference>
<feature type="domain" description="Aminotransferase class V" evidence="1">
    <location>
        <begin position="2"/>
        <end position="364"/>
    </location>
</feature>
<reference evidence="2" key="1">
    <citation type="journal article" date="2021" name="PeerJ">
        <title>Extensive microbial diversity within the chicken gut microbiome revealed by metagenomics and culture.</title>
        <authorList>
            <person name="Gilroy R."/>
            <person name="Ravi A."/>
            <person name="Getino M."/>
            <person name="Pursley I."/>
            <person name="Horton D.L."/>
            <person name="Alikhan N.F."/>
            <person name="Baker D."/>
            <person name="Gharbi K."/>
            <person name="Hall N."/>
            <person name="Watson M."/>
            <person name="Adriaenssens E.M."/>
            <person name="Foster-Nyarko E."/>
            <person name="Jarju S."/>
            <person name="Secka A."/>
            <person name="Antonio M."/>
            <person name="Oren A."/>
            <person name="Chaudhuri R.R."/>
            <person name="La Ragione R."/>
            <person name="Hildebrand F."/>
            <person name="Pallen M.J."/>
        </authorList>
    </citation>
    <scope>NUCLEOTIDE SEQUENCE</scope>
    <source>
        <strain evidence="2">CHK193-4272</strain>
    </source>
</reference>
<proteinExistence type="predicted"/>
<dbReference type="Gene3D" id="3.90.1150.10">
    <property type="entry name" value="Aspartate Aminotransferase, domain 1"/>
    <property type="match status" value="1"/>
</dbReference>
<dbReference type="SUPFAM" id="SSF53383">
    <property type="entry name" value="PLP-dependent transferases"/>
    <property type="match status" value="1"/>
</dbReference>
<accession>A0A9D1PGB9</accession>
<dbReference type="Pfam" id="PF00266">
    <property type="entry name" value="Aminotran_5"/>
    <property type="match status" value="1"/>
</dbReference>